<evidence type="ECO:0000313" key="3">
    <source>
        <dbReference type="Proteomes" id="UP000193240"/>
    </source>
</evidence>
<organism evidence="2 3">
    <name type="scientific">Epicoccum nigrum</name>
    <name type="common">Soil fungus</name>
    <name type="synonym">Epicoccum purpurascens</name>
    <dbReference type="NCBI Taxonomy" id="105696"/>
    <lineage>
        <taxon>Eukaryota</taxon>
        <taxon>Fungi</taxon>
        <taxon>Dikarya</taxon>
        <taxon>Ascomycota</taxon>
        <taxon>Pezizomycotina</taxon>
        <taxon>Dothideomycetes</taxon>
        <taxon>Pleosporomycetidae</taxon>
        <taxon>Pleosporales</taxon>
        <taxon>Pleosporineae</taxon>
        <taxon>Didymellaceae</taxon>
        <taxon>Epicoccum</taxon>
    </lineage>
</organism>
<dbReference type="EMBL" id="KZ107839">
    <property type="protein sequence ID" value="OSS53173.1"/>
    <property type="molecule type" value="Genomic_DNA"/>
</dbReference>
<protein>
    <submittedName>
        <fullName evidence="2">Uncharacterized protein</fullName>
    </submittedName>
</protein>
<keyword evidence="3" id="KW-1185">Reference proteome</keyword>
<feature type="compositionally biased region" description="Acidic residues" evidence="1">
    <location>
        <begin position="93"/>
        <end position="114"/>
    </location>
</feature>
<gene>
    <name evidence="2" type="ORF">B5807_02022</name>
</gene>
<dbReference type="InParanoid" id="A0A1Y2MAR0"/>
<evidence type="ECO:0000313" key="2">
    <source>
        <dbReference type="EMBL" id="OSS53173.1"/>
    </source>
</evidence>
<sequence length="114" mass="12623">MTEPRKLRSGFVRPWYQPPPQRTPSAPVAPATLVVESDDDESDLGDYTLVIDEHQDEDEDDVDCDDDEMTEDIDEVDEEGGGKEGGVERGGGEDEDDDDTDSVINTDLEDDLFS</sequence>
<proteinExistence type="predicted"/>
<feature type="region of interest" description="Disordered" evidence="1">
    <location>
        <begin position="1"/>
        <end position="114"/>
    </location>
</feature>
<dbReference type="Proteomes" id="UP000193240">
    <property type="component" value="Unassembled WGS sequence"/>
</dbReference>
<dbReference type="AlphaFoldDB" id="A0A1Y2MAR0"/>
<evidence type="ECO:0000256" key="1">
    <source>
        <dbReference type="SAM" id="MobiDB-lite"/>
    </source>
</evidence>
<feature type="compositionally biased region" description="Acidic residues" evidence="1">
    <location>
        <begin position="54"/>
        <end position="79"/>
    </location>
</feature>
<name>A0A1Y2MAR0_EPING</name>
<feature type="compositionally biased region" description="Basic and acidic residues" evidence="1">
    <location>
        <begin position="80"/>
        <end position="92"/>
    </location>
</feature>
<accession>A0A1Y2MAR0</accession>
<reference evidence="2 3" key="1">
    <citation type="journal article" date="2017" name="Genome Announc.">
        <title>Genome sequence of the saprophytic ascomycete Epicoccum nigrum ICMP 19927 strain isolated from New Zealand.</title>
        <authorList>
            <person name="Fokin M."/>
            <person name="Fleetwood D."/>
            <person name="Weir B.S."/>
            <person name="Villas-Boas S.G."/>
        </authorList>
    </citation>
    <scope>NUCLEOTIDE SEQUENCE [LARGE SCALE GENOMIC DNA]</scope>
    <source>
        <strain evidence="2 3">ICMP 19927</strain>
    </source>
</reference>